<dbReference type="RefSeq" id="WP_108893873.1">
    <property type="nucleotide sequence ID" value="NZ_ONZF01000003.1"/>
</dbReference>
<evidence type="ECO:0000313" key="1">
    <source>
        <dbReference type="EMBL" id="SPJ24027.1"/>
    </source>
</evidence>
<dbReference type="NCBIfam" id="NF004347">
    <property type="entry name" value="PRK05728.1-4"/>
    <property type="match status" value="1"/>
</dbReference>
<dbReference type="AlphaFoldDB" id="A0A2R8BV33"/>
<dbReference type="EMBL" id="ONZF01000003">
    <property type="protein sequence ID" value="SPJ24027.1"/>
    <property type="molecule type" value="Genomic_DNA"/>
</dbReference>
<dbReference type="Gene3D" id="3.40.50.10110">
    <property type="entry name" value="DNA polymerase III subunit chi"/>
    <property type="match status" value="1"/>
</dbReference>
<dbReference type="PANTHER" id="PTHR38767:SF1">
    <property type="entry name" value="DNA POLYMERASE III SUBUNIT CHI"/>
    <property type="match status" value="1"/>
</dbReference>
<evidence type="ECO:0008006" key="3">
    <source>
        <dbReference type="Google" id="ProtNLM"/>
    </source>
</evidence>
<name>A0A2R8BV33_9RHOB</name>
<dbReference type="OrthoDB" id="9795973at2"/>
<dbReference type="GO" id="GO:0003887">
    <property type="term" value="F:DNA-directed DNA polymerase activity"/>
    <property type="evidence" value="ECO:0007669"/>
    <property type="project" value="InterPro"/>
</dbReference>
<dbReference type="InterPro" id="IPR036768">
    <property type="entry name" value="PolIII_chi_sf"/>
</dbReference>
<dbReference type="GO" id="GO:0003677">
    <property type="term" value="F:DNA binding"/>
    <property type="evidence" value="ECO:0007669"/>
    <property type="project" value="InterPro"/>
</dbReference>
<organism evidence="1 2">
    <name type="scientific">Palleronia abyssalis</name>
    <dbReference type="NCBI Taxonomy" id="1501240"/>
    <lineage>
        <taxon>Bacteria</taxon>
        <taxon>Pseudomonadati</taxon>
        <taxon>Pseudomonadota</taxon>
        <taxon>Alphaproteobacteria</taxon>
        <taxon>Rhodobacterales</taxon>
        <taxon>Roseobacteraceae</taxon>
        <taxon>Palleronia</taxon>
    </lineage>
</organism>
<dbReference type="GO" id="GO:0032298">
    <property type="term" value="P:positive regulation of DNA-templated DNA replication initiation"/>
    <property type="evidence" value="ECO:0007669"/>
    <property type="project" value="TreeGrafter"/>
</dbReference>
<sequence>MGEAYFYHLTRRPLEAVLPQLLERSLAQGWRVLVRGRNEVRLRQLDEALWLEPEDGFLPHGLAGGDRDADQPVLLTVDAETAGDRGCLICIEGAEVSADEVSAAQRVCVIFDGGNPDALNRAREQWRGLTKAGAKAQYWSEETGQWQKKAES</sequence>
<evidence type="ECO:0000313" key="2">
    <source>
        <dbReference type="Proteomes" id="UP000244912"/>
    </source>
</evidence>
<keyword evidence="2" id="KW-1185">Reference proteome</keyword>
<gene>
    <name evidence="1" type="ORF">PAA8504_01849</name>
</gene>
<dbReference type="SUPFAM" id="SSF102400">
    <property type="entry name" value="DNA polymerase III chi subunit"/>
    <property type="match status" value="1"/>
</dbReference>
<proteinExistence type="predicted"/>
<dbReference type="Pfam" id="PF04364">
    <property type="entry name" value="DNA_pol3_chi"/>
    <property type="match status" value="1"/>
</dbReference>
<dbReference type="InterPro" id="IPR007459">
    <property type="entry name" value="DNA_pol3_chi"/>
</dbReference>
<dbReference type="Proteomes" id="UP000244912">
    <property type="component" value="Unassembled WGS sequence"/>
</dbReference>
<protein>
    <recommendedName>
        <fullName evidence="3">DNA polymerase III subunit chi</fullName>
    </recommendedName>
</protein>
<dbReference type="PANTHER" id="PTHR38767">
    <property type="entry name" value="DNA POLYMERASE III SUBUNIT CHI"/>
    <property type="match status" value="1"/>
</dbReference>
<reference evidence="2" key="1">
    <citation type="submission" date="2018-03" db="EMBL/GenBank/DDBJ databases">
        <authorList>
            <person name="Rodrigo-Torres L."/>
            <person name="Arahal R. D."/>
            <person name="Lucena T."/>
        </authorList>
    </citation>
    <scope>NUCLEOTIDE SEQUENCE [LARGE SCALE GENOMIC DNA]</scope>
    <source>
        <strain evidence="2">CECT 8504</strain>
    </source>
</reference>
<dbReference type="GO" id="GO:0006260">
    <property type="term" value="P:DNA replication"/>
    <property type="evidence" value="ECO:0007669"/>
    <property type="project" value="InterPro"/>
</dbReference>
<accession>A0A2R8BV33</accession>